<name>X0XZD1_9ZZZZ</name>
<organism evidence="1">
    <name type="scientific">marine sediment metagenome</name>
    <dbReference type="NCBI Taxonomy" id="412755"/>
    <lineage>
        <taxon>unclassified sequences</taxon>
        <taxon>metagenomes</taxon>
        <taxon>ecological metagenomes</taxon>
    </lineage>
</organism>
<accession>X0XZD1</accession>
<proteinExistence type="predicted"/>
<evidence type="ECO:0000313" key="1">
    <source>
        <dbReference type="EMBL" id="GAG30061.1"/>
    </source>
</evidence>
<sequence>LADGQPMIPWYYTRIPRLVARLPFPKGYDQGMDGEIASVTYARPTG</sequence>
<gene>
    <name evidence="1" type="ORF">S01H1_71789</name>
</gene>
<comment type="caution">
    <text evidence="1">The sequence shown here is derived from an EMBL/GenBank/DDBJ whole genome shotgun (WGS) entry which is preliminary data.</text>
</comment>
<reference evidence="1" key="1">
    <citation type="journal article" date="2014" name="Front. Microbiol.">
        <title>High frequency of phylogenetically diverse reductive dehalogenase-homologous genes in deep subseafloor sedimentary metagenomes.</title>
        <authorList>
            <person name="Kawai M."/>
            <person name="Futagami T."/>
            <person name="Toyoda A."/>
            <person name="Takaki Y."/>
            <person name="Nishi S."/>
            <person name="Hori S."/>
            <person name="Arai W."/>
            <person name="Tsubouchi T."/>
            <person name="Morono Y."/>
            <person name="Uchiyama I."/>
            <person name="Ito T."/>
            <person name="Fujiyama A."/>
            <person name="Inagaki F."/>
            <person name="Takami H."/>
        </authorList>
    </citation>
    <scope>NUCLEOTIDE SEQUENCE</scope>
    <source>
        <strain evidence="1">Expedition CK06-06</strain>
    </source>
</reference>
<dbReference type="EMBL" id="BARS01047832">
    <property type="protein sequence ID" value="GAG30061.1"/>
    <property type="molecule type" value="Genomic_DNA"/>
</dbReference>
<dbReference type="AlphaFoldDB" id="X0XZD1"/>
<feature type="non-terminal residue" evidence="1">
    <location>
        <position position="1"/>
    </location>
</feature>
<protein>
    <submittedName>
        <fullName evidence="1">Uncharacterized protein</fullName>
    </submittedName>
</protein>